<evidence type="ECO:0000313" key="5">
    <source>
        <dbReference type="EMBL" id="WAL60003.1"/>
    </source>
</evidence>
<dbReference type="SUPFAM" id="SSF46689">
    <property type="entry name" value="Homeodomain-like"/>
    <property type="match status" value="1"/>
</dbReference>
<evidence type="ECO:0000256" key="2">
    <source>
        <dbReference type="ARBA" id="ARBA00023125"/>
    </source>
</evidence>
<keyword evidence="3" id="KW-0804">Transcription</keyword>
<dbReference type="Pfam" id="PF20240">
    <property type="entry name" value="DUF6597"/>
    <property type="match status" value="1"/>
</dbReference>
<feature type="domain" description="HTH araC/xylS-type" evidence="4">
    <location>
        <begin position="138"/>
        <end position="239"/>
    </location>
</feature>
<dbReference type="InterPro" id="IPR046532">
    <property type="entry name" value="DUF6597"/>
</dbReference>
<protein>
    <submittedName>
        <fullName evidence="5">Helix-turn-helix domain-containing protein</fullName>
    </submittedName>
</protein>
<dbReference type="GO" id="GO:0043565">
    <property type="term" value="F:sequence-specific DNA binding"/>
    <property type="evidence" value="ECO:0007669"/>
    <property type="project" value="InterPro"/>
</dbReference>
<evidence type="ECO:0000256" key="3">
    <source>
        <dbReference type="ARBA" id="ARBA00023163"/>
    </source>
</evidence>
<evidence type="ECO:0000313" key="6">
    <source>
        <dbReference type="Proteomes" id="UP001163152"/>
    </source>
</evidence>
<dbReference type="InterPro" id="IPR018060">
    <property type="entry name" value="HTH_AraC"/>
</dbReference>
<dbReference type="GO" id="GO:0003700">
    <property type="term" value="F:DNA-binding transcription factor activity"/>
    <property type="evidence" value="ECO:0007669"/>
    <property type="project" value="InterPro"/>
</dbReference>
<dbReference type="PANTHER" id="PTHR46796:SF13">
    <property type="entry name" value="HTH-TYPE TRANSCRIPTIONAL ACTIVATOR RHAS"/>
    <property type="match status" value="1"/>
</dbReference>
<keyword evidence="1" id="KW-0805">Transcription regulation</keyword>
<dbReference type="EMBL" id="CP113797">
    <property type="protein sequence ID" value="WAL60003.1"/>
    <property type="molecule type" value="Genomic_DNA"/>
</dbReference>
<dbReference type="Gene3D" id="1.10.10.60">
    <property type="entry name" value="Homeodomain-like"/>
    <property type="match status" value="1"/>
</dbReference>
<dbReference type="InterPro" id="IPR009057">
    <property type="entry name" value="Homeodomain-like_sf"/>
</dbReference>
<accession>A0A9E9C868</accession>
<proteinExistence type="predicted"/>
<sequence length="251" mass="28793">MREGDNLSVVQTRLLPMGTMELVINLDEDRIPLFDRHSRIQCGSTNGTMICGTHSENFIIRDAGKISVIGVHFKPGGGGAFFELPAGELYNERISVNEIWKTRAAELRDRLVQESAPETRFWVLEQFLMQMLRPINYHPAVNFALQQLQQSANSTIRSITEQTGFSARHFNQLFRDQVGITPKLFCRIQRFQKVLEMLSVKAPVDWLDIAFTCGYFDQAHLIHDFRAFADCTPTEYLDQRGFHRCHVVLSD</sequence>
<gene>
    <name evidence="5" type="ORF">OXH18_22985</name>
</gene>
<dbReference type="KEGG" id="tsin:OXH18_22985"/>
<keyword evidence="2" id="KW-0238">DNA-binding</keyword>
<organism evidence="5 6">
    <name type="scientific">Thermocoleostomius sinensis A174</name>
    <dbReference type="NCBI Taxonomy" id="2016057"/>
    <lineage>
        <taxon>Bacteria</taxon>
        <taxon>Bacillati</taxon>
        <taxon>Cyanobacteriota</taxon>
        <taxon>Cyanophyceae</taxon>
        <taxon>Oculatellales</taxon>
        <taxon>Oculatellaceae</taxon>
        <taxon>Thermocoleostomius</taxon>
    </lineage>
</organism>
<reference evidence="5" key="1">
    <citation type="submission" date="2022-12" db="EMBL/GenBank/DDBJ databases">
        <title>Polyphasic identification of a Novel Hot-Spring Cyanobacterium Ocullathermofonsia sinensis gen nov. sp. nov. and Genomic Insights on its Adaptations to the Thermal Habitat.</title>
        <authorList>
            <person name="Daroch M."/>
            <person name="Tang J."/>
            <person name="Jiang Y."/>
        </authorList>
    </citation>
    <scope>NUCLEOTIDE SEQUENCE</scope>
    <source>
        <strain evidence="5">PKUAC-SCTA174</strain>
    </source>
</reference>
<name>A0A9E9C868_9CYAN</name>
<keyword evidence="6" id="KW-1185">Reference proteome</keyword>
<evidence type="ECO:0000259" key="4">
    <source>
        <dbReference type="PROSITE" id="PS01124"/>
    </source>
</evidence>
<dbReference type="AlphaFoldDB" id="A0A9E9C868"/>
<dbReference type="RefSeq" id="WP_268609831.1">
    <property type="nucleotide sequence ID" value="NZ_CP113797.1"/>
</dbReference>
<dbReference type="Proteomes" id="UP001163152">
    <property type="component" value="Chromosome"/>
</dbReference>
<dbReference type="SMART" id="SM00342">
    <property type="entry name" value="HTH_ARAC"/>
    <property type="match status" value="1"/>
</dbReference>
<dbReference type="PANTHER" id="PTHR46796">
    <property type="entry name" value="HTH-TYPE TRANSCRIPTIONAL ACTIVATOR RHAS-RELATED"/>
    <property type="match status" value="1"/>
</dbReference>
<dbReference type="Pfam" id="PF12833">
    <property type="entry name" value="HTH_18"/>
    <property type="match status" value="1"/>
</dbReference>
<dbReference type="InterPro" id="IPR050204">
    <property type="entry name" value="AraC_XylS_family_regulators"/>
</dbReference>
<evidence type="ECO:0000256" key="1">
    <source>
        <dbReference type="ARBA" id="ARBA00023015"/>
    </source>
</evidence>
<dbReference type="PROSITE" id="PS01124">
    <property type="entry name" value="HTH_ARAC_FAMILY_2"/>
    <property type="match status" value="1"/>
</dbReference>